<dbReference type="PANTHER" id="PTHR23117">
    <property type="entry name" value="GUANYLATE KINASE-RELATED"/>
    <property type="match status" value="1"/>
</dbReference>
<dbReference type="InterPro" id="IPR027417">
    <property type="entry name" value="P-loop_NTPase"/>
</dbReference>
<keyword evidence="3" id="KW-0808">Transferase</keyword>
<dbReference type="SUPFAM" id="SSF52540">
    <property type="entry name" value="P-loop containing nucleoside triphosphate hydrolases"/>
    <property type="match status" value="1"/>
</dbReference>
<evidence type="ECO:0000313" key="7">
    <source>
        <dbReference type="EMBL" id="MSR94003.1"/>
    </source>
</evidence>
<evidence type="ECO:0000256" key="5">
    <source>
        <dbReference type="ARBA" id="ARBA00048594"/>
    </source>
</evidence>
<dbReference type="AlphaFoldDB" id="A0A6N7USJ1"/>
<comment type="catalytic activity">
    <reaction evidence="5">
        <text>GMP + ATP = GDP + ADP</text>
        <dbReference type="Rhea" id="RHEA:20780"/>
        <dbReference type="ChEBI" id="CHEBI:30616"/>
        <dbReference type="ChEBI" id="CHEBI:58115"/>
        <dbReference type="ChEBI" id="CHEBI:58189"/>
        <dbReference type="ChEBI" id="CHEBI:456216"/>
        <dbReference type="EC" id="2.7.4.8"/>
    </reaction>
</comment>
<dbReference type="InterPro" id="IPR020590">
    <property type="entry name" value="Guanylate_kinase_CS"/>
</dbReference>
<protein>
    <submittedName>
        <fullName evidence="7">Guanylate kinase</fullName>
    </submittedName>
</protein>
<feature type="domain" description="Guanylate kinase-like" evidence="6">
    <location>
        <begin position="2"/>
        <end position="191"/>
    </location>
</feature>
<dbReference type="GO" id="GO:0004385">
    <property type="term" value="F:GMP kinase activity"/>
    <property type="evidence" value="ECO:0007669"/>
    <property type="project" value="UniProtKB-EC"/>
</dbReference>
<evidence type="ECO:0000256" key="1">
    <source>
        <dbReference type="ARBA" id="ARBA00003531"/>
    </source>
</evidence>
<evidence type="ECO:0000313" key="8">
    <source>
        <dbReference type="Proteomes" id="UP000434409"/>
    </source>
</evidence>
<comment type="function">
    <text evidence="1">Essential for recycling GMP and indirectly, cGMP.</text>
</comment>
<dbReference type="InterPro" id="IPR008145">
    <property type="entry name" value="GK/Ca_channel_bsu"/>
</dbReference>
<dbReference type="RefSeq" id="WP_154477299.1">
    <property type="nucleotide sequence ID" value="NZ_VULY01000018.1"/>
</dbReference>
<dbReference type="Gene3D" id="3.40.50.300">
    <property type="entry name" value="P-loop containing nucleotide triphosphate hydrolases"/>
    <property type="match status" value="1"/>
</dbReference>
<evidence type="ECO:0000256" key="3">
    <source>
        <dbReference type="ARBA" id="ARBA00022679"/>
    </source>
</evidence>
<dbReference type="Pfam" id="PF00625">
    <property type="entry name" value="Guanylate_kin"/>
    <property type="match status" value="1"/>
</dbReference>
<sequence length="195" mass="22980">MGKIFYVMGKSSSGKDTLFQDLKREFPQLRTIVLYTTRPIREGEKDGVEYFFVEEEKLDVFRKAGRLIEERAYDTIHGIWRYATVDDGQICLEEADYLAIGTLESYNRLKAYFGSACVIPLYVEVEDGERLKRALAREERQESPRYEELCRRFLADAKDFSEENLWEAGISKRFYNENRSQCFKEMAEEIKHGKF</sequence>
<dbReference type="PANTHER" id="PTHR23117:SF13">
    <property type="entry name" value="GUANYLATE KINASE"/>
    <property type="match status" value="1"/>
</dbReference>
<name>A0A6N7USJ1_9FIRM</name>
<dbReference type="InterPro" id="IPR008144">
    <property type="entry name" value="Guanylate_kin-like_dom"/>
</dbReference>
<accession>A0A6N7USJ1</accession>
<dbReference type="PROSITE" id="PS00856">
    <property type="entry name" value="GUANYLATE_KINASE_1"/>
    <property type="match status" value="1"/>
</dbReference>
<organism evidence="7 8">
    <name type="scientific">Suipraeoptans intestinalis</name>
    <dbReference type="NCBI Taxonomy" id="2606628"/>
    <lineage>
        <taxon>Bacteria</taxon>
        <taxon>Bacillati</taxon>
        <taxon>Bacillota</taxon>
        <taxon>Clostridia</taxon>
        <taxon>Lachnospirales</taxon>
        <taxon>Lachnospiraceae</taxon>
        <taxon>Suipraeoptans</taxon>
    </lineage>
</organism>
<gene>
    <name evidence="7" type="ORF">FYJ34_06975</name>
</gene>
<keyword evidence="4 7" id="KW-0418">Kinase</keyword>
<evidence type="ECO:0000259" key="6">
    <source>
        <dbReference type="PROSITE" id="PS50052"/>
    </source>
</evidence>
<dbReference type="GO" id="GO:0005829">
    <property type="term" value="C:cytosol"/>
    <property type="evidence" value="ECO:0007669"/>
    <property type="project" value="TreeGrafter"/>
</dbReference>
<evidence type="ECO:0000256" key="4">
    <source>
        <dbReference type="ARBA" id="ARBA00022777"/>
    </source>
</evidence>
<evidence type="ECO:0000256" key="2">
    <source>
        <dbReference type="ARBA" id="ARBA00005790"/>
    </source>
</evidence>
<comment type="similarity">
    <text evidence="2">Belongs to the guanylate kinase family.</text>
</comment>
<keyword evidence="8" id="KW-1185">Reference proteome</keyword>
<dbReference type="PROSITE" id="PS50052">
    <property type="entry name" value="GUANYLATE_KINASE_2"/>
    <property type="match status" value="1"/>
</dbReference>
<reference evidence="7 8" key="1">
    <citation type="submission" date="2019-08" db="EMBL/GenBank/DDBJ databases">
        <title>In-depth cultivation of the pig gut microbiome towards novel bacterial diversity and tailored functional studies.</title>
        <authorList>
            <person name="Wylensek D."/>
            <person name="Hitch T.C.A."/>
            <person name="Clavel T."/>
        </authorList>
    </citation>
    <scope>NUCLEOTIDE SEQUENCE [LARGE SCALE GENOMIC DNA]</scope>
    <source>
        <strain evidence="7 8">68-1-5</strain>
    </source>
</reference>
<dbReference type="SMART" id="SM00072">
    <property type="entry name" value="GuKc"/>
    <property type="match status" value="1"/>
</dbReference>
<dbReference type="Proteomes" id="UP000434409">
    <property type="component" value="Unassembled WGS sequence"/>
</dbReference>
<comment type="caution">
    <text evidence="7">The sequence shown here is derived from an EMBL/GenBank/DDBJ whole genome shotgun (WGS) entry which is preliminary data.</text>
</comment>
<proteinExistence type="inferred from homology"/>
<dbReference type="EMBL" id="VULY01000018">
    <property type="protein sequence ID" value="MSR94003.1"/>
    <property type="molecule type" value="Genomic_DNA"/>
</dbReference>